<dbReference type="SUPFAM" id="SSF52540">
    <property type="entry name" value="P-loop containing nucleoside triphosphate hydrolases"/>
    <property type="match status" value="1"/>
</dbReference>
<reference evidence="4" key="1">
    <citation type="submission" date="2011-12" db="EMBL/GenBank/DDBJ databases">
        <title>The complete genome of chromosome of Sulfobacillus acidophilus DSM 10332.</title>
        <authorList>
            <person name="Lucas S."/>
            <person name="Han J."/>
            <person name="Lapidus A."/>
            <person name="Bruce D."/>
            <person name="Goodwin L."/>
            <person name="Pitluck S."/>
            <person name="Peters L."/>
            <person name="Kyrpides N."/>
            <person name="Mavromatis K."/>
            <person name="Ivanova N."/>
            <person name="Mikhailova N."/>
            <person name="Chertkov O."/>
            <person name="Saunders E."/>
            <person name="Detter J.C."/>
            <person name="Tapia R."/>
            <person name="Han C."/>
            <person name="Land M."/>
            <person name="Hauser L."/>
            <person name="Markowitz V."/>
            <person name="Cheng J.-F."/>
            <person name="Hugenholtz P."/>
            <person name="Woyke T."/>
            <person name="Wu D."/>
            <person name="Pukall R."/>
            <person name="Gehrich-Schroeter G."/>
            <person name="Schneider S."/>
            <person name="Klenk H.-P."/>
            <person name="Eisen J.A."/>
        </authorList>
    </citation>
    <scope>NUCLEOTIDE SEQUENCE [LARGE SCALE GENOMIC DNA]</scope>
    <source>
        <strain evidence="4">ATCC 700253 / DSM 10332 / NAL</strain>
    </source>
</reference>
<dbReference type="PANTHER" id="PTHR10803:SF3">
    <property type="entry name" value="ATPASE GET3"/>
    <property type="match status" value="1"/>
</dbReference>
<keyword evidence="4" id="KW-1185">Reference proteome</keyword>
<dbReference type="GO" id="GO:0005524">
    <property type="term" value="F:ATP binding"/>
    <property type="evidence" value="ECO:0007669"/>
    <property type="project" value="InterPro"/>
</dbReference>
<evidence type="ECO:0000313" key="4">
    <source>
        <dbReference type="Proteomes" id="UP000005439"/>
    </source>
</evidence>
<comment type="similarity">
    <text evidence="1">Belongs to the arsA ATPase family.</text>
</comment>
<dbReference type="AlphaFoldDB" id="G8TTU3"/>
<proteinExistence type="inferred from homology"/>
<dbReference type="KEGG" id="sap:Sulac_3410"/>
<dbReference type="EC" id="3.6.3.16" evidence="3"/>
<dbReference type="InterPro" id="IPR025723">
    <property type="entry name" value="ArsA/GET3_ATPase-like"/>
</dbReference>
<gene>
    <name evidence="3" type="ordered locus">Sulac_3410</name>
</gene>
<dbReference type="HOGENOM" id="CLU_040761_4_1_9"/>
<dbReference type="Proteomes" id="UP000005439">
    <property type="component" value="Chromosome"/>
</dbReference>
<protein>
    <submittedName>
        <fullName evidence="3">Arsenite-activated ATPase ArsA</fullName>
        <ecNumber evidence="3">3.6.3.16</ecNumber>
    </submittedName>
</protein>
<reference evidence="3 4" key="2">
    <citation type="journal article" date="2012" name="Stand. Genomic Sci.">
        <title>Complete genome sequence of the moderately thermophilic mineral-sulfide-oxidizing firmicute Sulfobacillus acidophilus type strain (NAL(T)).</title>
        <authorList>
            <person name="Anderson I."/>
            <person name="Chertkov O."/>
            <person name="Chen A."/>
            <person name="Saunders E."/>
            <person name="Lapidus A."/>
            <person name="Nolan M."/>
            <person name="Lucas S."/>
            <person name="Hammon N."/>
            <person name="Deshpande S."/>
            <person name="Cheng J.F."/>
            <person name="Han C."/>
            <person name="Tapia R."/>
            <person name="Goodwin L.A."/>
            <person name="Pitluck S."/>
            <person name="Liolios K."/>
            <person name="Pagani I."/>
            <person name="Ivanova N."/>
            <person name="Mikhailova N."/>
            <person name="Pati A."/>
            <person name="Palaniappan K."/>
            <person name="Land M."/>
            <person name="Pan C."/>
            <person name="Rohde M."/>
            <person name="Pukall R."/>
            <person name="Goker M."/>
            <person name="Detter J.C."/>
            <person name="Woyke T."/>
            <person name="Bristow J."/>
            <person name="Eisen J.A."/>
            <person name="Markowitz V."/>
            <person name="Hugenholtz P."/>
            <person name="Kyrpides N.C."/>
            <person name="Klenk H.P."/>
            <person name="Mavromatis K."/>
        </authorList>
    </citation>
    <scope>NUCLEOTIDE SEQUENCE [LARGE SCALE GENOMIC DNA]</scope>
    <source>
        <strain evidence="4">ATCC 700253 / DSM 10332 / NAL</strain>
    </source>
</reference>
<dbReference type="InterPro" id="IPR027417">
    <property type="entry name" value="P-loop_NTPase"/>
</dbReference>
<keyword evidence="3" id="KW-0378">Hydrolase</keyword>
<dbReference type="GO" id="GO:0016887">
    <property type="term" value="F:ATP hydrolysis activity"/>
    <property type="evidence" value="ECO:0007669"/>
    <property type="project" value="InterPro"/>
</dbReference>
<evidence type="ECO:0000256" key="1">
    <source>
        <dbReference type="ARBA" id="ARBA00011040"/>
    </source>
</evidence>
<dbReference type="EMBL" id="CP003179">
    <property type="protein sequence ID" value="AEW06852.1"/>
    <property type="molecule type" value="Genomic_DNA"/>
</dbReference>
<accession>G8TTU3</accession>
<dbReference type="Pfam" id="PF02374">
    <property type="entry name" value="ArsA_ATPase"/>
    <property type="match status" value="1"/>
</dbReference>
<dbReference type="CDD" id="cd02035">
    <property type="entry name" value="ArsA"/>
    <property type="match status" value="1"/>
</dbReference>
<feature type="domain" description="ArsA/GET3 Anion-transporting ATPase-like" evidence="2">
    <location>
        <begin position="3"/>
        <end position="281"/>
    </location>
</feature>
<organism evidence="3 4">
    <name type="scientific">Sulfobacillus acidophilus (strain ATCC 700253 / DSM 10332 / NAL)</name>
    <dbReference type="NCBI Taxonomy" id="679936"/>
    <lineage>
        <taxon>Bacteria</taxon>
        <taxon>Bacillati</taxon>
        <taxon>Bacillota</taxon>
        <taxon>Clostridia</taxon>
        <taxon>Eubacteriales</taxon>
        <taxon>Clostridiales Family XVII. Incertae Sedis</taxon>
        <taxon>Sulfobacillus</taxon>
    </lineage>
</organism>
<name>G8TTU3_SULAD</name>
<evidence type="ECO:0000259" key="2">
    <source>
        <dbReference type="Pfam" id="PF02374"/>
    </source>
</evidence>
<dbReference type="PATRIC" id="fig|679936.5.peg.3532"/>
<dbReference type="STRING" id="679936.Sulac_3410"/>
<sequence>MPTLFFSGKGGVGKTSLAAATAVYLADRGYQTLLVTTDPASNLADVFQQPIGPVPVPIVAVPRLTAQEIDAEAAAEAYRMRALAPLQGKLPDTVLETLAEQMSGPCTVDIAGFDQFVQSLLEPAFDWLIFDTAPTGHTLRLLALPAAWSTHIELSSQGSGQTCLGPVDQLTTSAEQYQQAMARLKDPAETTFMLVAQPEHTSVDETLRAANELRDIGLTNLRLIINGVIPEESAHMPFLQARRDQQQLAIARLRQVFGYGPEVPLQPGEITGVDRLRSLGRWVTDYVPA</sequence>
<dbReference type="NCBIfam" id="TIGR00345">
    <property type="entry name" value="GET3_arsA_TRC40"/>
    <property type="match status" value="1"/>
</dbReference>
<dbReference type="PANTHER" id="PTHR10803">
    <property type="entry name" value="ARSENICAL PUMP-DRIVING ATPASE ARSENITE-TRANSLOCATING ATPASE"/>
    <property type="match status" value="1"/>
</dbReference>
<dbReference type="Gene3D" id="3.40.50.300">
    <property type="entry name" value="P-loop containing nucleotide triphosphate hydrolases"/>
    <property type="match status" value="1"/>
</dbReference>
<dbReference type="InterPro" id="IPR016300">
    <property type="entry name" value="ATPase_ArsA/GET3"/>
</dbReference>
<evidence type="ECO:0000313" key="3">
    <source>
        <dbReference type="EMBL" id="AEW06852.1"/>
    </source>
</evidence>